<evidence type="ECO:0000256" key="1">
    <source>
        <dbReference type="ARBA" id="ARBA00004496"/>
    </source>
</evidence>
<comment type="caution">
    <text evidence="10">The sequence shown here is derived from an EMBL/GenBank/DDBJ whole genome shotgun (WGS) entry which is preliminary data.</text>
</comment>
<dbReference type="NCBIfam" id="TIGR00231">
    <property type="entry name" value="small_GTP"/>
    <property type="match status" value="1"/>
</dbReference>
<dbReference type="InterPro" id="IPR005225">
    <property type="entry name" value="Small_GTP-bd"/>
</dbReference>
<comment type="function">
    <text evidence="7">Increases the formation of ribosomal termination complexes and stimulates activities of RF-1 and RF-2. It binds guanine nucleotides and has strong preference for UGA stop codons. It may interact directly with the ribosome. The stimulation of RF-1 and RF-2 is significantly reduced by GTP and GDP, but not by GMP.</text>
</comment>
<evidence type="ECO:0000259" key="9">
    <source>
        <dbReference type="PROSITE" id="PS51722"/>
    </source>
</evidence>
<dbReference type="PROSITE" id="PS51722">
    <property type="entry name" value="G_TR_2"/>
    <property type="match status" value="1"/>
</dbReference>
<dbReference type="InterPro" id="IPR027417">
    <property type="entry name" value="P-loop_NTPase"/>
</dbReference>
<dbReference type="InterPro" id="IPR032090">
    <property type="entry name" value="RF3_C"/>
</dbReference>
<comment type="subcellular location">
    <subcellularLocation>
        <location evidence="1 7">Cytoplasm</location>
    </subcellularLocation>
</comment>
<dbReference type="SUPFAM" id="SSF50447">
    <property type="entry name" value="Translation proteins"/>
    <property type="match status" value="1"/>
</dbReference>
<dbReference type="PRINTS" id="PR00315">
    <property type="entry name" value="ELONGATNFCT"/>
</dbReference>
<dbReference type="Proteomes" id="UP001597197">
    <property type="component" value="Unassembled WGS sequence"/>
</dbReference>
<keyword evidence="6 7" id="KW-0342">GTP-binding</keyword>
<keyword evidence="11" id="KW-1185">Reference proteome</keyword>
<dbReference type="Pfam" id="PF22042">
    <property type="entry name" value="EF-G_D2"/>
    <property type="match status" value="1"/>
</dbReference>
<evidence type="ECO:0000256" key="7">
    <source>
        <dbReference type="HAMAP-Rule" id="MF_00072"/>
    </source>
</evidence>
<dbReference type="HAMAP" id="MF_00072">
    <property type="entry name" value="Rel_fac_3"/>
    <property type="match status" value="1"/>
</dbReference>
<reference evidence="11" key="1">
    <citation type="journal article" date="2019" name="Int. J. Syst. Evol. Microbiol.">
        <title>The Global Catalogue of Microorganisms (GCM) 10K type strain sequencing project: providing services to taxonomists for standard genome sequencing and annotation.</title>
        <authorList>
            <consortium name="The Broad Institute Genomics Platform"/>
            <consortium name="The Broad Institute Genome Sequencing Center for Infectious Disease"/>
            <person name="Wu L."/>
            <person name="Ma J."/>
        </authorList>
    </citation>
    <scope>NUCLEOTIDE SEQUENCE [LARGE SCALE GENOMIC DNA]</scope>
    <source>
        <strain evidence="11">CGMCC 1.15795</strain>
    </source>
</reference>
<dbReference type="InterPro" id="IPR000795">
    <property type="entry name" value="T_Tr_GTP-bd_dom"/>
</dbReference>
<dbReference type="PANTHER" id="PTHR43556:SF2">
    <property type="entry name" value="PEPTIDE CHAIN RELEASE FACTOR RF3"/>
    <property type="match status" value="1"/>
</dbReference>
<dbReference type="InterPro" id="IPR031157">
    <property type="entry name" value="G_TR_CS"/>
</dbReference>
<sequence length="536" mass="60540">MPVSAEIARRRTFAIISHPDAGKTTLTEKFLLFGGAIQTAGAVKSNKAQKTATSDFMEIERQRGISVATSVMGFDYQDYRVTILDTPGHRDFAEDTYRTLSAVDSVILVVDSVKGVEAQTRRLMEVCRLRNTPVMIFVNKLDRDGKPPFDLLDELEETLKIRVRPLTWPINQGRSFQGVYNLYSKELNLFRPTKTTRAEHVVAVRDLHAPELDAHLPAADVRQLRDDVELVEGIYDPLDEAAYRRGALAPVFFGSASNNFGVQELLDTFVALAPAPIGQPAVSRFVRAEEPAFTGFVFKIHANLDPRHRDRIAFVRIVSGRFERHAFYLHTRLGRKLRFANPTTFLANDKSVVDEAWPGDIVGLYDSGQFAIGDTLTEGEPLVFQGIPRFAPEILREVVNLDPMKTKQLDKGIRELTEEGVAQLFTQQPGNRKIIGTVGELQFDVLAFRLEHEYGARCSFRPLSIYKAYWLEAESPTELRDFVARRTNSIAYDRDQRPVLLADSQWTVNALKQNYPALNFLAWNEPQEQLQQLASL</sequence>
<comment type="similarity">
    <text evidence="2 7">Belongs to the TRAFAC class translation factor GTPase superfamily. Classic translation factor GTPase family. PrfC subfamily.</text>
</comment>
<dbReference type="InterPro" id="IPR035647">
    <property type="entry name" value="EFG_III/V"/>
</dbReference>
<dbReference type="SUPFAM" id="SSF54980">
    <property type="entry name" value="EF-G C-terminal domain-like"/>
    <property type="match status" value="1"/>
</dbReference>
<evidence type="ECO:0000256" key="6">
    <source>
        <dbReference type="ARBA" id="ARBA00023134"/>
    </source>
</evidence>
<keyword evidence="5 7" id="KW-0648">Protein biosynthesis</keyword>
<feature type="binding site" evidence="7">
    <location>
        <begin position="85"/>
        <end position="89"/>
    </location>
    <ligand>
        <name>GTP</name>
        <dbReference type="ChEBI" id="CHEBI:37565"/>
    </ligand>
</feature>
<keyword evidence="3 7" id="KW-0963">Cytoplasm</keyword>
<dbReference type="InterPro" id="IPR004548">
    <property type="entry name" value="PrfC"/>
</dbReference>
<evidence type="ECO:0000256" key="8">
    <source>
        <dbReference type="NCBIfam" id="TIGR00503"/>
    </source>
</evidence>
<dbReference type="InterPro" id="IPR038467">
    <property type="entry name" value="RF3_dom_3_sf"/>
</dbReference>
<evidence type="ECO:0000256" key="5">
    <source>
        <dbReference type="ARBA" id="ARBA00022917"/>
    </source>
</evidence>
<organism evidence="10 11">
    <name type="scientific">Hymenobacter bucti</name>
    <dbReference type="NCBI Taxonomy" id="1844114"/>
    <lineage>
        <taxon>Bacteria</taxon>
        <taxon>Pseudomonadati</taxon>
        <taxon>Bacteroidota</taxon>
        <taxon>Cytophagia</taxon>
        <taxon>Cytophagales</taxon>
        <taxon>Hymenobacteraceae</taxon>
        <taxon>Hymenobacter</taxon>
    </lineage>
</organism>
<dbReference type="Pfam" id="PF00009">
    <property type="entry name" value="GTP_EFTU"/>
    <property type="match status" value="1"/>
</dbReference>
<gene>
    <name evidence="7" type="primary">prfC</name>
    <name evidence="10" type="ORF">ACFSDX_15070</name>
</gene>
<name>A0ABW4QVZ1_9BACT</name>
<dbReference type="PROSITE" id="PS00301">
    <property type="entry name" value="G_TR_1"/>
    <property type="match status" value="1"/>
</dbReference>
<evidence type="ECO:0000313" key="11">
    <source>
        <dbReference type="Proteomes" id="UP001597197"/>
    </source>
</evidence>
<dbReference type="InterPro" id="IPR041732">
    <property type="entry name" value="RF3_GTP-bd"/>
</dbReference>
<dbReference type="Gene3D" id="3.30.70.3280">
    <property type="entry name" value="Peptide chain release factor 3, domain III"/>
    <property type="match status" value="1"/>
</dbReference>
<dbReference type="EMBL" id="JBHUFD010000005">
    <property type="protein sequence ID" value="MFD1873768.1"/>
    <property type="molecule type" value="Genomic_DNA"/>
</dbReference>
<dbReference type="CDD" id="cd04169">
    <property type="entry name" value="RF3"/>
    <property type="match status" value="1"/>
</dbReference>
<accession>A0ABW4QVZ1</accession>
<dbReference type="InterPro" id="IPR053905">
    <property type="entry name" value="EF-G-like_DII"/>
</dbReference>
<dbReference type="Pfam" id="PF16658">
    <property type="entry name" value="RF3_C"/>
    <property type="match status" value="1"/>
</dbReference>
<dbReference type="NCBIfam" id="NF001964">
    <property type="entry name" value="PRK00741.1"/>
    <property type="match status" value="1"/>
</dbReference>
<keyword evidence="4 7" id="KW-0547">Nucleotide-binding</keyword>
<dbReference type="Gene3D" id="2.40.30.10">
    <property type="entry name" value="Translation factors"/>
    <property type="match status" value="1"/>
</dbReference>
<dbReference type="NCBIfam" id="TIGR00503">
    <property type="entry name" value="prfC"/>
    <property type="match status" value="1"/>
</dbReference>
<dbReference type="Gene3D" id="3.40.50.300">
    <property type="entry name" value="P-loop containing nucleotide triphosphate hydrolases"/>
    <property type="match status" value="1"/>
</dbReference>
<evidence type="ECO:0000256" key="3">
    <source>
        <dbReference type="ARBA" id="ARBA00022490"/>
    </source>
</evidence>
<feature type="binding site" evidence="7">
    <location>
        <begin position="139"/>
        <end position="142"/>
    </location>
    <ligand>
        <name>GTP</name>
        <dbReference type="ChEBI" id="CHEBI:37565"/>
    </ligand>
</feature>
<evidence type="ECO:0000256" key="2">
    <source>
        <dbReference type="ARBA" id="ARBA00009978"/>
    </source>
</evidence>
<protein>
    <recommendedName>
        <fullName evidence="7 8">Peptide chain release factor 3</fullName>
        <shortName evidence="7">RF-3</shortName>
    </recommendedName>
</protein>
<evidence type="ECO:0000313" key="10">
    <source>
        <dbReference type="EMBL" id="MFD1873768.1"/>
    </source>
</evidence>
<evidence type="ECO:0000256" key="4">
    <source>
        <dbReference type="ARBA" id="ARBA00022741"/>
    </source>
</evidence>
<dbReference type="SUPFAM" id="SSF52540">
    <property type="entry name" value="P-loop containing nucleoside triphosphate hydrolases"/>
    <property type="match status" value="1"/>
</dbReference>
<feature type="binding site" evidence="7">
    <location>
        <begin position="17"/>
        <end position="24"/>
    </location>
    <ligand>
        <name>GTP</name>
        <dbReference type="ChEBI" id="CHEBI:37565"/>
    </ligand>
</feature>
<feature type="domain" description="Tr-type G" evidence="9">
    <location>
        <begin position="8"/>
        <end position="277"/>
    </location>
</feature>
<dbReference type="InterPro" id="IPR009000">
    <property type="entry name" value="Transl_B-barrel_sf"/>
</dbReference>
<proteinExistence type="inferred from homology"/>
<dbReference type="PANTHER" id="PTHR43556">
    <property type="entry name" value="PEPTIDE CHAIN RELEASE FACTOR RF3"/>
    <property type="match status" value="1"/>
</dbReference>
<dbReference type="RefSeq" id="WP_382314948.1">
    <property type="nucleotide sequence ID" value="NZ_JBHUFD010000005.1"/>
</dbReference>